<dbReference type="HOGENOM" id="CLU_033227_1_0_11"/>
<evidence type="ECO:0000259" key="3">
    <source>
        <dbReference type="Pfam" id="PF20732"/>
    </source>
</evidence>
<dbReference type="PIRSF" id="PIRSF016719">
    <property type="entry name" value="UCP016719"/>
    <property type="match status" value="1"/>
</dbReference>
<dbReference type="PANTHER" id="PTHR42915:SF1">
    <property type="entry name" value="PEPTIDOGLYCAN BETA-N-ACETYLMURAMIDASE NAMZ"/>
    <property type="match status" value="1"/>
</dbReference>
<evidence type="ECO:0000313" key="4">
    <source>
        <dbReference type="EMBL" id="ADD41072.1"/>
    </source>
</evidence>
<dbReference type="InterPro" id="IPR048503">
    <property type="entry name" value="NamZ_C"/>
</dbReference>
<accession>D3PV19</accession>
<dbReference type="EMBL" id="CP001778">
    <property type="protein sequence ID" value="ADD41072.1"/>
    <property type="molecule type" value="Genomic_DNA"/>
</dbReference>
<dbReference type="PROSITE" id="PS51318">
    <property type="entry name" value="TAT"/>
    <property type="match status" value="1"/>
</dbReference>
<dbReference type="RefSeq" id="WP_013016643.1">
    <property type="nucleotide sequence ID" value="NC_013947.1"/>
</dbReference>
<keyword evidence="1" id="KW-0732">Signal</keyword>
<evidence type="ECO:0008006" key="6">
    <source>
        <dbReference type="Google" id="ProtNLM"/>
    </source>
</evidence>
<gene>
    <name evidence="4" type="ordered locus">Snas_1365</name>
</gene>
<feature type="domain" description="Peptidoglycan beta-N-acetylmuramidase NamZ N-terminal" evidence="2">
    <location>
        <begin position="54"/>
        <end position="256"/>
    </location>
</feature>
<organism evidence="4 5">
    <name type="scientific">Stackebrandtia nassauensis (strain DSM 44728 / CIP 108903 / NRRL B-16338 / NBRC 102104 / LLR-40K-21)</name>
    <dbReference type="NCBI Taxonomy" id="446470"/>
    <lineage>
        <taxon>Bacteria</taxon>
        <taxon>Bacillati</taxon>
        <taxon>Actinomycetota</taxon>
        <taxon>Actinomycetes</taxon>
        <taxon>Glycomycetales</taxon>
        <taxon>Glycomycetaceae</taxon>
        <taxon>Stackebrandtia</taxon>
    </lineage>
</organism>
<dbReference type="PANTHER" id="PTHR42915">
    <property type="entry name" value="HYPOTHETICAL 460 KDA PROTEIN IN FEUA-SIGW INTERGENIC REGION [PRECURSOR]"/>
    <property type="match status" value="1"/>
</dbReference>
<dbReference type="Gene3D" id="3.90.1150.140">
    <property type="match status" value="1"/>
</dbReference>
<dbReference type="STRING" id="446470.Snas_1365"/>
<dbReference type="Pfam" id="PF07075">
    <property type="entry name" value="NamZ_N"/>
    <property type="match status" value="1"/>
</dbReference>
<dbReference type="Gene3D" id="3.40.50.12170">
    <property type="entry name" value="Uncharacterised protein PF07075, DUF1343"/>
    <property type="match status" value="1"/>
</dbReference>
<sequence>MRRRNVLAASAAVTTAGLLAGSAPAAHARNGRRVRTGFANLAASGYRELRGQRVGIISNPTGITSDLSHEVDVMHFDSDVDLRAVFGPEHGFRGTSQAGQGEDFFEDPKTGLPVYNAYNDPQKMKDYFAERELETVVFDIQDVGSRFYTYIWTMYLAMDAAAQAGCRFVVLDRPNPTTASNAYGPILHEKFATFVGLKPISQRHGMTVGELAELFNGEFLDNAVDLTVVEMSGWRRRMSFDETGLPWVPPSPNMPQIGTARLYPGTCLFEASALSEGRGTTLPFQLIGAPDIDHRWEEALNKQKIPGVRFREAYFVPTFSKWSGKTCGGVEVQVTDYDRFDPIRTALAMIITQREVFPKYGWRTESDPNAHPWIDKLTGSAQVRKAIEAGADVDEVMEGWKSELDDFRDVRAEYLRYR</sequence>
<keyword evidence="5" id="KW-1185">Reference proteome</keyword>
<dbReference type="KEGG" id="sna:Snas_1365"/>
<proteinExistence type="predicted"/>
<evidence type="ECO:0000313" key="5">
    <source>
        <dbReference type="Proteomes" id="UP000000844"/>
    </source>
</evidence>
<dbReference type="InterPro" id="IPR048502">
    <property type="entry name" value="NamZ_N"/>
</dbReference>
<feature type="signal peptide" evidence="1">
    <location>
        <begin position="1"/>
        <end position="28"/>
    </location>
</feature>
<dbReference type="Proteomes" id="UP000000844">
    <property type="component" value="Chromosome"/>
</dbReference>
<dbReference type="OrthoDB" id="9801061at2"/>
<dbReference type="AlphaFoldDB" id="D3PV19"/>
<protein>
    <recommendedName>
        <fullName evidence="6">DUF1343 domain-containing protein</fullName>
    </recommendedName>
</protein>
<evidence type="ECO:0000256" key="1">
    <source>
        <dbReference type="SAM" id="SignalP"/>
    </source>
</evidence>
<dbReference type="InterPro" id="IPR006311">
    <property type="entry name" value="TAT_signal"/>
</dbReference>
<feature type="chain" id="PRO_5003049484" description="DUF1343 domain-containing protein" evidence="1">
    <location>
        <begin position="29"/>
        <end position="418"/>
    </location>
</feature>
<dbReference type="Pfam" id="PF20732">
    <property type="entry name" value="NamZ_C"/>
    <property type="match status" value="1"/>
</dbReference>
<dbReference type="InterPro" id="IPR008302">
    <property type="entry name" value="NamZ"/>
</dbReference>
<name>D3PV19_STANL</name>
<reference evidence="4 5" key="1">
    <citation type="journal article" date="2009" name="Stand. Genomic Sci.">
        <title>Complete genome sequence of Stackebrandtia nassauensis type strain (LLR-40K-21).</title>
        <authorList>
            <person name="Munk C."/>
            <person name="Lapidus A."/>
            <person name="Copeland A."/>
            <person name="Jando M."/>
            <person name="Mayilraj S."/>
            <person name="Glavina Del Rio T."/>
            <person name="Nolan M."/>
            <person name="Chen F."/>
            <person name="Lucas S."/>
            <person name="Tice H."/>
            <person name="Cheng J.F."/>
            <person name="Han C."/>
            <person name="Detter J.C."/>
            <person name="Bruce D."/>
            <person name="Goodwin L."/>
            <person name="Chain P."/>
            <person name="Pitluck S."/>
            <person name="Goker M."/>
            <person name="Ovchinikova G."/>
            <person name="Pati A."/>
            <person name="Ivanova N."/>
            <person name="Mavromatis K."/>
            <person name="Chen A."/>
            <person name="Palaniappan K."/>
            <person name="Land M."/>
            <person name="Hauser L."/>
            <person name="Chang Y.J."/>
            <person name="Jeffries C.D."/>
            <person name="Bristow J."/>
            <person name="Eisen J.A."/>
            <person name="Markowitz V."/>
            <person name="Hugenholtz P."/>
            <person name="Kyrpides N.C."/>
            <person name="Klenk H.P."/>
        </authorList>
    </citation>
    <scope>NUCLEOTIDE SEQUENCE [LARGE SCALE GENOMIC DNA]</scope>
    <source>
        <strain evidence="5">DSM 44728 / CIP 108903 / NRRL B-16338 / NBRC 102104 / LLR-40K-21</strain>
    </source>
</reference>
<feature type="domain" description="Peptidoglycan beta-N-acetylmuramidase NamZ C-terminal" evidence="3">
    <location>
        <begin position="262"/>
        <end position="417"/>
    </location>
</feature>
<evidence type="ECO:0000259" key="2">
    <source>
        <dbReference type="Pfam" id="PF07075"/>
    </source>
</evidence>
<dbReference type="GO" id="GO:0033922">
    <property type="term" value="F:peptidoglycan beta-N-acetylmuramidase activity"/>
    <property type="evidence" value="ECO:0007669"/>
    <property type="project" value="InterPro"/>
</dbReference>
<dbReference type="eggNOG" id="COG3876">
    <property type="taxonomic scope" value="Bacteria"/>
</dbReference>